<evidence type="ECO:0008006" key="4">
    <source>
        <dbReference type="Google" id="ProtNLM"/>
    </source>
</evidence>
<keyword evidence="3" id="KW-1185">Reference proteome</keyword>
<evidence type="ECO:0000256" key="1">
    <source>
        <dbReference type="SAM" id="Phobius"/>
    </source>
</evidence>
<gene>
    <name evidence="2" type="ORF">SAMN05660841_02235</name>
</gene>
<dbReference type="EMBL" id="FUZF01000009">
    <property type="protein sequence ID" value="SKB76639.1"/>
    <property type="molecule type" value="Genomic_DNA"/>
</dbReference>
<dbReference type="STRING" id="1513896.SAMN05660841_02235"/>
<keyword evidence="1" id="KW-0812">Transmembrane</keyword>
<sequence>MTDTNLTPKKRGSKLKSFLGWTLLVIVLIGSGVVYFKYYFVFGEGVKSGYLNYAVKKGNLFKTYEGKLIQEGFGSGRAGALTSNEFVFSVENDSIFNQLEANSGKFFDLHYKEYHGVIPWRGNTKYIVDRIVQMK</sequence>
<organism evidence="2 3">
    <name type="scientific">Sphingobacterium nematocida</name>
    <dbReference type="NCBI Taxonomy" id="1513896"/>
    <lineage>
        <taxon>Bacteria</taxon>
        <taxon>Pseudomonadati</taxon>
        <taxon>Bacteroidota</taxon>
        <taxon>Sphingobacteriia</taxon>
        <taxon>Sphingobacteriales</taxon>
        <taxon>Sphingobacteriaceae</taxon>
        <taxon>Sphingobacterium</taxon>
    </lineage>
</organism>
<proteinExistence type="predicted"/>
<evidence type="ECO:0000313" key="3">
    <source>
        <dbReference type="Proteomes" id="UP000190150"/>
    </source>
</evidence>
<dbReference type="Proteomes" id="UP000190150">
    <property type="component" value="Unassembled WGS sequence"/>
</dbReference>
<dbReference type="AlphaFoldDB" id="A0A1T5DYK7"/>
<feature type="transmembrane region" description="Helical" evidence="1">
    <location>
        <begin position="18"/>
        <end position="40"/>
    </location>
</feature>
<keyword evidence="1" id="KW-1133">Transmembrane helix</keyword>
<keyword evidence="1" id="KW-0472">Membrane</keyword>
<name>A0A1T5DYK7_9SPHI</name>
<protein>
    <recommendedName>
        <fullName evidence="4">6-phosphogluconate dehydrogenase</fullName>
    </recommendedName>
</protein>
<accession>A0A1T5DYK7</accession>
<reference evidence="3" key="1">
    <citation type="submission" date="2017-02" db="EMBL/GenBank/DDBJ databases">
        <authorList>
            <person name="Varghese N."/>
            <person name="Submissions S."/>
        </authorList>
    </citation>
    <scope>NUCLEOTIDE SEQUENCE [LARGE SCALE GENOMIC DNA]</scope>
    <source>
        <strain evidence="3">DSM 24091</strain>
    </source>
</reference>
<dbReference type="RefSeq" id="WP_079643168.1">
    <property type="nucleotide sequence ID" value="NZ_FUZF01000009.1"/>
</dbReference>
<evidence type="ECO:0000313" key="2">
    <source>
        <dbReference type="EMBL" id="SKB76639.1"/>
    </source>
</evidence>